<keyword evidence="2" id="KW-1185">Reference proteome</keyword>
<proteinExistence type="predicted"/>
<sequence length="81" mass="9077">MRDKDRFLNALIKSNGNHNVLDLGAQIGLDENATMEIIAQLLAEFKIEYAVNGACDYSLIRRKSQIKKANRSKKGQKATLI</sequence>
<dbReference type="EMBL" id="MLFK01000010">
    <property type="protein sequence ID" value="OIV40360.1"/>
    <property type="molecule type" value="Genomic_DNA"/>
</dbReference>
<evidence type="ECO:0000313" key="1">
    <source>
        <dbReference type="EMBL" id="OIV40360.1"/>
    </source>
</evidence>
<dbReference type="Proteomes" id="UP000182826">
    <property type="component" value="Unassembled WGS sequence"/>
</dbReference>
<evidence type="ECO:0000313" key="2">
    <source>
        <dbReference type="Proteomes" id="UP000182826"/>
    </source>
</evidence>
<organism evidence="1 2">
    <name type="scientific">Flavobacterium johnsoniae</name>
    <name type="common">Cytophaga johnsonae</name>
    <dbReference type="NCBI Taxonomy" id="986"/>
    <lineage>
        <taxon>Bacteria</taxon>
        <taxon>Pseudomonadati</taxon>
        <taxon>Bacteroidota</taxon>
        <taxon>Flavobacteriia</taxon>
        <taxon>Flavobacteriales</taxon>
        <taxon>Flavobacteriaceae</taxon>
        <taxon>Flavobacterium</taxon>
    </lineage>
</organism>
<reference evidence="1 2" key="1">
    <citation type="submission" date="2016-10" db="EMBL/GenBank/DDBJ databases">
        <title>Draft Genome Sequence of Rhizobacteria Flavobacterium johnsoniae CI04.</title>
        <authorList>
            <person name="Bravo J.I."/>
            <person name="Lozano G.L."/>
            <person name="Handelsman J."/>
        </authorList>
    </citation>
    <scope>NUCLEOTIDE SEQUENCE [LARGE SCALE GENOMIC DNA]</scope>
    <source>
        <strain evidence="1 2">CI04</strain>
    </source>
</reference>
<protein>
    <submittedName>
        <fullName evidence="1">Uncharacterized protein</fullName>
    </submittedName>
</protein>
<accession>A0A1J7CFP2</accession>
<name>A0A1J7CFP2_FLAJO</name>
<dbReference type="AlphaFoldDB" id="A0A1J7CFP2"/>
<gene>
    <name evidence="1" type="ORF">BKM63_19150</name>
</gene>
<comment type="caution">
    <text evidence="1">The sequence shown here is derived from an EMBL/GenBank/DDBJ whole genome shotgun (WGS) entry which is preliminary data.</text>
</comment>
<dbReference type="OrthoDB" id="840167at2"/>